<organism evidence="1 2">
    <name type="scientific">Anaplasma phagocytophilum str. CRT53-1</name>
    <dbReference type="NCBI Taxonomy" id="1359157"/>
    <lineage>
        <taxon>Bacteria</taxon>
        <taxon>Pseudomonadati</taxon>
        <taxon>Pseudomonadota</taxon>
        <taxon>Alphaproteobacteria</taxon>
        <taxon>Rickettsiales</taxon>
        <taxon>Anaplasmataceae</taxon>
        <taxon>Anaplasma</taxon>
        <taxon>phagocytophilum group</taxon>
    </lineage>
</organism>
<gene>
    <name evidence="1" type="ORF">APHCRT_1050</name>
</gene>
<evidence type="ECO:0000313" key="1">
    <source>
        <dbReference type="EMBL" id="KJV83916.1"/>
    </source>
</evidence>
<dbReference type="AlphaFoldDB" id="A0A0F3PVH9"/>
<proteinExistence type="predicted"/>
<comment type="caution">
    <text evidence="1">The sequence shown here is derived from an EMBL/GenBank/DDBJ whole genome shotgun (WGS) entry which is preliminary data.</text>
</comment>
<dbReference type="PATRIC" id="fig|1359157.3.peg.869"/>
<sequence length="167" mass="19200">MPQSTEGEKTPEFKVNTALKCEISIQGEGRVLYDNCSLNLTIITPPDCNIKASQSLLFRICPTLGRWLLRLKHRFYKRKVLTPQDTRVPDPTLVRVQRIPCIDMNITKLQYAMAPLQVSPEEFFSDLIKNSTLGRTLYRDLSKDDHRAEPQPEHAEIDVFLCNRTPT</sequence>
<accession>A0A0F3PVH9</accession>
<name>A0A0F3PVH9_ANAPH</name>
<evidence type="ECO:0000313" key="2">
    <source>
        <dbReference type="Proteomes" id="UP000033722"/>
    </source>
</evidence>
<reference evidence="1 2" key="1">
    <citation type="submission" date="2015-01" db="EMBL/GenBank/DDBJ databases">
        <title>Genome Sequencing of Rickettsiales.</title>
        <authorList>
            <person name="Daugherty S.C."/>
            <person name="Su Q."/>
            <person name="Abolude K."/>
            <person name="Beier-Sexton M."/>
            <person name="Carlyon J.A."/>
            <person name="Carter R."/>
            <person name="Day N.P."/>
            <person name="Dumler S.J."/>
            <person name="Dyachenko V."/>
            <person name="Godinez A."/>
            <person name="Kurtti T.J."/>
            <person name="Lichay M."/>
            <person name="Mullins K.E."/>
            <person name="Ott S."/>
            <person name="Pappas-Brown V."/>
            <person name="Paris D.H."/>
            <person name="Patel P."/>
            <person name="Richards A.L."/>
            <person name="Sadzewicz L."/>
            <person name="Sears K."/>
            <person name="Seidman D."/>
            <person name="Sengamalay N."/>
            <person name="Stenos J."/>
            <person name="Tallon L.J."/>
            <person name="Vincent G."/>
            <person name="Fraser C.M."/>
            <person name="Munderloh U."/>
            <person name="Dunning-Hotopp J.C."/>
        </authorList>
    </citation>
    <scope>NUCLEOTIDE SEQUENCE [LARGE SCALE GENOMIC DNA]</scope>
    <source>
        <strain evidence="1 2">CRT53-1</strain>
    </source>
</reference>
<dbReference type="EMBL" id="LAOD01000024">
    <property type="protein sequence ID" value="KJV83916.1"/>
    <property type="molecule type" value="Genomic_DNA"/>
</dbReference>
<protein>
    <submittedName>
        <fullName evidence="1">Uncharacterized protein</fullName>
    </submittedName>
</protein>
<dbReference type="Proteomes" id="UP000033722">
    <property type="component" value="Unassembled WGS sequence"/>
</dbReference>